<dbReference type="EMBL" id="NBII01000002">
    <property type="protein sequence ID" value="PAV22632.1"/>
    <property type="molecule type" value="Genomic_DNA"/>
</dbReference>
<sequence length="129" mass="13975">MSLGTIDEVRSLGNVHVHESQLPTHTYYHGVRNISCSHGWDRDSGIVTSGSTTFGYNTSLSAVNQNSISPDSESNNSGAMYFSVYPVSVGDTSISITFPSLDNTIFSSLISPEYEGCSNVCKLEIAWEI</sequence>
<dbReference type="InParanoid" id="A0A286USX5"/>
<dbReference type="AlphaFoldDB" id="A0A286USX5"/>
<reference evidence="1 2" key="1">
    <citation type="journal article" date="2017" name="Mol. Ecol.">
        <title>Comparative and population genomic landscape of Phellinus noxius: A hypervariable fungus causing root rot in trees.</title>
        <authorList>
            <person name="Chung C.L."/>
            <person name="Lee T.J."/>
            <person name="Akiba M."/>
            <person name="Lee H.H."/>
            <person name="Kuo T.H."/>
            <person name="Liu D."/>
            <person name="Ke H.M."/>
            <person name="Yokoi T."/>
            <person name="Roa M.B."/>
            <person name="Lu M.J."/>
            <person name="Chang Y.Y."/>
            <person name="Ann P.J."/>
            <person name="Tsai J.N."/>
            <person name="Chen C.Y."/>
            <person name="Tzean S.S."/>
            <person name="Ota Y."/>
            <person name="Hattori T."/>
            <person name="Sahashi N."/>
            <person name="Liou R.F."/>
            <person name="Kikuchi T."/>
            <person name="Tsai I.J."/>
        </authorList>
    </citation>
    <scope>NUCLEOTIDE SEQUENCE [LARGE SCALE GENOMIC DNA]</scope>
    <source>
        <strain evidence="1 2">FFPRI411160</strain>
    </source>
</reference>
<accession>A0A286USX5</accession>
<dbReference type="Proteomes" id="UP000217199">
    <property type="component" value="Unassembled WGS sequence"/>
</dbReference>
<evidence type="ECO:0000313" key="1">
    <source>
        <dbReference type="EMBL" id="PAV22632.1"/>
    </source>
</evidence>
<comment type="caution">
    <text evidence="1">The sequence shown here is derived from an EMBL/GenBank/DDBJ whole genome shotgun (WGS) entry which is preliminary data.</text>
</comment>
<name>A0A286USX5_9AGAM</name>
<protein>
    <submittedName>
        <fullName evidence="1">Uncharacterized protein</fullName>
    </submittedName>
</protein>
<keyword evidence="2" id="KW-1185">Reference proteome</keyword>
<evidence type="ECO:0000313" key="2">
    <source>
        <dbReference type="Proteomes" id="UP000217199"/>
    </source>
</evidence>
<proteinExistence type="predicted"/>
<gene>
    <name evidence="1" type="ORF">PNOK_0258900</name>
</gene>
<organism evidence="1 2">
    <name type="scientific">Pyrrhoderma noxium</name>
    <dbReference type="NCBI Taxonomy" id="2282107"/>
    <lineage>
        <taxon>Eukaryota</taxon>
        <taxon>Fungi</taxon>
        <taxon>Dikarya</taxon>
        <taxon>Basidiomycota</taxon>
        <taxon>Agaricomycotina</taxon>
        <taxon>Agaricomycetes</taxon>
        <taxon>Hymenochaetales</taxon>
        <taxon>Hymenochaetaceae</taxon>
        <taxon>Pyrrhoderma</taxon>
    </lineage>
</organism>